<evidence type="ECO:0000256" key="5">
    <source>
        <dbReference type="ARBA" id="ARBA00022747"/>
    </source>
</evidence>
<keyword evidence="3 10" id="KW-0808">Transferase</keyword>
<keyword evidence="6" id="KW-0238">DNA-binding</keyword>
<dbReference type="InterPro" id="IPR017985">
    <property type="entry name" value="MeTrfase_CN4_CS"/>
</dbReference>
<dbReference type="GO" id="GO:0009307">
    <property type="term" value="P:DNA restriction-modification system"/>
    <property type="evidence" value="ECO:0007669"/>
    <property type="project" value="UniProtKB-KW"/>
</dbReference>
<dbReference type="EMBL" id="SAXT01000007">
    <property type="protein sequence ID" value="TXJ10961.1"/>
    <property type="molecule type" value="Genomic_DNA"/>
</dbReference>
<reference evidence="10 11" key="1">
    <citation type="journal article" date="1992" name="Lakartidningen">
        <title>[Penicillin V and not amoxicillin is the first choice preparation in acute otitis].</title>
        <authorList>
            <person name="Kamme C."/>
            <person name="Lundgren K."/>
            <person name="Prellner K."/>
        </authorList>
    </citation>
    <scope>NUCLEOTIDE SEQUENCE [LARGE SCALE GENOMIC DNA]</scope>
    <source>
        <strain evidence="10 11">W1</strain>
    </source>
</reference>
<dbReference type="GO" id="GO:0008170">
    <property type="term" value="F:N-methyltransferase activity"/>
    <property type="evidence" value="ECO:0007669"/>
    <property type="project" value="InterPro"/>
</dbReference>
<dbReference type="PRINTS" id="PR00508">
    <property type="entry name" value="S21N4MTFRASE"/>
</dbReference>
<sequence length="271" mass="31074">MQAQIEYDVNPNIPLILNNFYVDECVNFMKNNIMDDSIDLTLTSPPYDNLRIYNGFIFNFKEIAIELYRITKKGGVVVWVVGDKIKNGNKSLTSFKQALYFQKIGFNVHDVMIYAKKNTPFMRSNAYTNSYEYMFVFTKGKLKTFNPIKEPTVRNGMEMLVANKGSDAKNNKVLKELKKEKTKSNIWYYAVGLGGTTNDKEAFQHPAVYPEQLALDHILSWSNEGDIVFDPMCGSGTTCKMAFLSNRNFIGVDISEEYIEIAKNRLKKYKG</sequence>
<dbReference type="SUPFAM" id="SSF53335">
    <property type="entry name" value="S-adenosyl-L-methionine-dependent methyltransferases"/>
    <property type="match status" value="1"/>
</dbReference>
<dbReference type="PROSITE" id="PS00093">
    <property type="entry name" value="N4_MTASE"/>
    <property type="match status" value="1"/>
</dbReference>
<comment type="similarity">
    <text evidence="1">Belongs to the N(4)/N(6)-methyltransferase family. N(4) subfamily.</text>
</comment>
<evidence type="ECO:0000313" key="11">
    <source>
        <dbReference type="Proteomes" id="UP000325116"/>
    </source>
</evidence>
<keyword evidence="2 10" id="KW-0489">Methyltransferase</keyword>
<evidence type="ECO:0000313" key="10">
    <source>
        <dbReference type="EMBL" id="TXJ10961.1"/>
    </source>
</evidence>
<evidence type="ECO:0000256" key="3">
    <source>
        <dbReference type="ARBA" id="ARBA00022679"/>
    </source>
</evidence>
<dbReference type="GO" id="GO:0032259">
    <property type="term" value="P:methylation"/>
    <property type="evidence" value="ECO:0007669"/>
    <property type="project" value="UniProtKB-KW"/>
</dbReference>
<keyword evidence="4" id="KW-0949">S-adenosyl-L-methionine</keyword>
<dbReference type="GO" id="GO:0015667">
    <property type="term" value="F:site-specific DNA-methyltransferase (cytosine-N4-specific) activity"/>
    <property type="evidence" value="ECO:0007669"/>
    <property type="project" value="UniProtKB-EC"/>
</dbReference>
<dbReference type="Proteomes" id="UP000325116">
    <property type="component" value="Unassembled WGS sequence"/>
</dbReference>
<gene>
    <name evidence="10" type="ORF">EPJ80_11565</name>
</gene>
<proteinExistence type="inferred from homology"/>
<keyword evidence="5" id="KW-0680">Restriction system</keyword>
<comment type="caution">
    <text evidence="10">The sequence shown here is derived from an EMBL/GenBank/DDBJ whole genome shotgun (WGS) entry which is preliminary data.</text>
</comment>
<evidence type="ECO:0000256" key="7">
    <source>
        <dbReference type="ARBA" id="ARBA00049120"/>
    </source>
</evidence>
<dbReference type="Pfam" id="PF01555">
    <property type="entry name" value="N6_N4_Mtase"/>
    <property type="match status" value="1"/>
</dbReference>
<accession>A0A5C8CF19</accession>
<evidence type="ECO:0000256" key="4">
    <source>
        <dbReference type="ARBA" id="ARBA00022691"/>
    </source>
</evidence>
<evidence type="ECO:0000256" key="6">
    <source>
        <dbReference type="ARBA" id="ARBA00023125"/>
    </source>
</evidence>
<name>A0A5C8CF19_9SPIR</name>
<dbReference type="Gene3D" id="3.40.50.150">
    <property type="entry name" value="Vaccinia Virus protein VP39"/>
    <property type="match status" value="1"/>
</dbReference>
<dbReference type="EC" id="2.1.1.-" evidence="8"/>
<protein>
    <recommendedName>
        <fullName evidence="8">Methyltransferase</fullName>
        <ecNumber evidence="8">2.1.1.-</ecNumber>
    </recommendedName>
</protein>
<evidence type="ECO:0000256" key="8">
    <source>
        <dbReference type="RuleBase" id="RU362026"/>
    </source>
</evidence>
<evidence type="ECO:0000259" key="9">
    <source>
        <dbReference type="Pfam" id="PF01555"/>
    </source>
</evidence>
<organism evidence="10 11">
    <name type="scientific">Brachyspira aalborgi</name>
    <dbReference type="NCBI Taxonomy" id="29522"/>
    <lineage>
        <taxon>Bacteria</taxon>
        <taxon>Pseudomonadati</taxon>
        <taxon>Spirochaetota</taxon>
        <taxon>Spirochaetia</taxon>
        <taxon>Brachyspirales</taxon>
        <taxon>Brachyspiraceae</taxon>
        <taxon>Brachyspira</taxon>
    </lineage>
</organism>
<comment type="catalytic activity">
    <reaction evidence="7">
        <text>a 2'-deoxycytidine in DNA + S-adenosyl-L-methionine = an N(4)-methyl-2'-deoxycytidine in DNA + S-adenosyl-L-homocysteine + H(+)</text>
        <dbReference type="Rhea" id="RHEA:16857"/>
        <dbReference type="Rhea" id="RHEA-COMP:11369"/>
        <dbReference type="Rhea" id="RHEA-COMP:13674"/>
        <dbReference type="ChEBI" id="CHEBI:15378"/>
        <dbReference type="ChEBI" id="CHEBI:57856"/>
        <dbReference type="ChEBI" id="CHEBI:59789"/>
        <dbReference type="ChEBI" id="CHEBI:85452"/>
        <dbReference type="ChEBI" id="CHEBI:137933"/>
        <dbReference type="EC" id="2.1.1.113"/>
    </reaction>
</comment>
<dbReference type="AlphaFoldDB" id="A0A5C8CF19"/>
<dbReference type="InterPro" id="IPR002941">
    <property type="entry name" value="DNA_methylase_N4/N6"/>
</dbReference>
<dbReference type="InterPro" id="IPR029063">
    <property type="entry name" value="SAM-dependent_MTases_sf"/>
</dbReference>
<evidence type="ECO:0000256" key="1">
    <source>
        <dbReference type="ARBA" id="ARBA00010203"/>
    </source>
</evidence>
<dbReference type="InterPro" id="IPR001091">
    <property type="entry name" value="RM_Methyltransferase"/>
</dbReference>
<dbReference type="RefSeq" id="WP_147759099.1">
    <property type="nucleotide sequence ID" value="NZ_SAXT01000007.1"/>
</dbReference>
<dbReference type="GO" id="GO:0003677">
    <property type="term" value="F:DNA binding"/>
    <property type="evidence" value="ECO:0007669"/>
    <property type="project" value="UniProtKB-KW"/>
</dbReference>
<evidence type="ECO:0000256" key="2">
    <source>
        <dbReference type="ARBA" id="ARBA00022603"/>
    </source>
</evidence>
<feature type="domain" description="DNA methylase N-4/N-6" evidence="9">
    <location>
        <begin position="38"/>
        <end position="263"/>
    </location>
</feature>